<name>A0A7X6L8Z8_9NOCA</name>
<dbReference type="AlphaFoldDB" id="A0A7X6L8Z8"/>
<dbReference type="EMBL" id="JAAXOS010000015">
    <property type="protein sequence ID" value="NKY30000.1"/>
    <property type="molecule type" value="Genomic_DNA"/>
</dbReference>
<sequence length="141" mass="15349">MPKRISDVSLHVYVTPEILERVVDTVREVVDDHLADRDVFAWRFTLPVDADDPAHLALESGCRADPPGGIPGNRGTYEIALSLVGAPDQLTDAHMAALEHELLHAVSGLARTEPGGGIPVSIRASQRTDVDLDIDRDRELL</sequence>
<comment type="caution">
    <text evidence="1">The sequence shown here is derived from an EMBL/GenBank/DDBJ whole genome shotgun (WGS) entry which is preliminary data.</text>
</comment>
<dbReference type="Proteomes" id="UP000540698">
    <property type="component" value="Unassembled WGS sequence"/>
</dbReference>
<accession>A0A7X6L8Z8</accession>
<evidence type="ECO:0000313" key="2">
    <source>
        <dbReference type="Proteomes" id="UP000540698"/>
    </source>
</evidence>
<proteinExistence type="predicted"/>
<evidence type="ECO:0000313" key="1">
    <source>
        <dbReference type="EMBL" id="NKY30000.1"/>
    </source>
</evidence>
<reference evidence="1 2" key="1">
    <citation type="submission" date="2020-04" db="EMBL/GenBank/DDBJ databases">
        <title>MicrobeNet Type strains.</title>
        <authorList>
            <person name="Nicholson A.C."/>
        </authorList>
    </citation>
    <scope>NUCLEOTIDE SEQUENCE [LARGE SCALE GENOMIC DNA]</scope>
    <source>
        <strain evidence="1 2">DSM 44956</strain>
    </source>
</reference>
<gene>
    <name evidence="1" type="ORF">HGB38_27875</name>
</gene>
<dbReference type="RefSeq" id="WP_062970857.1">
    <property type="nucleotide sequence ID" value="NZ_JAAXOS010000015.1"/>
</dbReference>
<protein>
    <submittedName>
        <fullName evidence="1">Uncharacterized protein</fullName>
    </submittedName>
</protein>
<keyword evidence="2" id="KW-1185">Reference proteome</keyword>
<organism evidence="1 2">
    <name type="scientific">Nocardia gamkensis</name>
    <dbReference type="NCBI Taxonomy" id="352869"/>
    <lineage>
        <taxon>Bacteria</taxon>
        <taxon>Bacillati</taxon>
        <taxon>Actinomycetota</taxon>
        <taxon>Actinomycetes</taxon>
        <taxon>Mycobacteriales</taxon>
        <taxon>Nocardiaceae</taxon>
        <taxon>Nocardia</taxon>
    </lineage>
</organism>